<dbReference type="Gene3D" id="3.40.50.300">
    <property type="entry name" value="P-loop containing nucleotide triphosphate hydrolases"/>
    <property type="match status" value="1"/>
</dbReference>
<dbReference type="EMBL" id="SPQQ01000008">
    <property type="protein sequence ID" value="TGE36258.1"/>
    <property type="molecule type" value="Genomic_DNA"/>
</dbReference>
<dbReference type="InterPro" id="IPR031322">
    <property type="entry name" value="Shikimate/glucono_kinase"/>
</dbReference>
<proteinExistence type="predicted"/>
<feature type="compositionally biased region" description="Basic residues" evidence="1">
    <location>
        <begin position="93"/>
        <end position="110"/>
    </location>
</feature>
<keyword evidence="3" id="KW-1185">Reference proteome</keyword>
<comment type="caution">
    <text evidence="2">The sequence shown here is derived from an EMBL/GenBank/DDBJ whole genome shotgun (WGS) entry which is preliminary data.</text>
</comment>
<reference evidence="2 3" key="1">
    <citation type="submission" date="2019-03" db="EMBL/GenBank/DDBJ databases">
        <title>Draft Genome Sequence of Desulfosporosinus fructosivorans Strain 63.6F, Isolated from Marine Sediment in the Baltic Sea.</title>
        <authorList>
            <person name="Hausmann B."/>
            <person name="Vandieken V."/>
            <person name="Pjevac P."/>
            <person name="Schreck K."/>
            <person name="Herbold C.W."/>
            <person name="Loy A."/>
        </authorList>
    </citation>
    <scope>NUCLEOTIDE SEQUENCE [LARGE SCALE GENOMIC DNA]</scope>
    <source>
        <strain evidence="2 3">63.6F</strain>
    </source>
</reference>
<organism evidence="2 3">
    <name type="scientific">Desulfosporosinus fructosivorans</name>
    <dbReference type="NCBI Taxonomy" id="2018669"/>
    <lineage>
        <taxon>Bacteria</taxon>
        <taxon>Bacillati</taxon>
        <taxon>Bacillota</taxon>
        <taxon>Clostridia</taxon>
        <taxon>Eubacteriales</taxon>
        <taxon>Desulfitobacteriaceae</taxon>
        <taxon>Desulfosporosinus</taxon>
    </lineage>
</organism>
<feature type="region of interest" description="Disordered" evidence="1">
    <location>
        <begin position="80"/>
        <end position="110"/>
    </location>
</feature>
<dbReference type="Proteomes" id="UP000298460">
    <property type="component" value="Unassembled WGS sequence"/>
</dbReference>
<sequence length="110" mass="12773">MRLFLSGVSCVGKTTIGKQLAQEIGFKFFDLDYDGEWGKWLEESVSYSQSTADRLMKVFREYGSKLLDLRQQLRLRTSAQSDILPGSDPLRSPGRRTRTIHRRYGCRRHD</sequence>
<dbReference type="Pfam" id="PF11300">
    <property type="entry name" value="DUF3102"/>
    <property type="match status" value="1"/>
</dbReference>
<dbReference type="InterPro" id="IPR027417">
    <property type="entry name" value="P-loop_NTPase"/>
</dbReference>
<accession>A0A4Z0R0I0</accession>
<dbReference type="SUPFAM" id="SSF52540">
    <property type="entry name" value="P-loop containing nucleoside triphosphate hydrolases"/>
    <property type="match status" value="1"/>
</dbReference>
<evidence type="ECO:0000313" key="2">
    <source>
        <dbReference type="EMBL" id="TGE36258.1"/>
    </source>
</evidence>
<name>A0A4Z0R0I0_9FIRM</name>
<gene>
    <name evidence="2" type="ORF">E4K67_20135</name>
</gene>
<dbReference type="OrthoDB" id="1690026at2"/>
<evidence type="ECO:0000256" key="1">
    <source>
        <dbReference type="SAM" id="MobiDB-lite"/>
    </source>
</evidence>
<dbReference type="InterPro" id="IPR021451">
    <property type="entry name" value="DUF3102"/>
</dbReference>
<dbReference type="AlphaFoldDB" id="A0A4Z0R0I0"/>
<dbReference type="Pfam" id="PF01202">
    <property type="entry name" value="SKI"/>
    <property type="match status" value="1"/>
</dbReference>
<evidence type="ECO:0000313" key="3">
    <source>
        <dbReference type="Proteomes" id="UP000298460"/>
    </source>
</evidence>
<protein>
    <submittedName>
        <fullName evidence="2">DUF3102 domain-containing protein</fullName>
    </submittedName>
</protein>